<evidence type="ECO:0000256" key="1">
    <source>
        <dbReference type="ARBA" id="ARBA00004141"/>
    </source>
</evidence>
<evidence type="ECO:0000313" key="10">
    <source>
        <dbReference type="Proteomes" id="UP001583177"/>
    </source>
</evidence>
<reference evidence="9 10" key="1">
    <citation type="journal article" date="2024" name="IMA Fungus">
        <title>IMA Genome - F19 : A genome assembly and annotation guide to empower mycologists, including annotated draft genome sequences of Ceratocystis pirilliformis, Diaporthe australafricana, Fusarium ophioides, Paecilomyces lecythidis, and Sporothrix stenoceras.</title>
        <authorList>
            <person name="Aylward J."/>
            <person name="Wilson A.M."/>
            <person name="Visagie C.M."/>
            <person name="Spraker J."/>
            <person name="Barnes I."/>
            <person name="Buitendag C."/>
            <person name="Ceriani C."/>
            <person name="Del Mar Angel L."/>
            <person name="du Plessis D."/>
            <person name="Fuchs T."/>
            <person name="Gasser K."/>
            <person name="Kramer D."/>
            <person name="Li W."/>
            <person name="Munsamy K."/>
            <person name="Piso A."/>
            <person name="Price J.L."/>
            <person name="Sonnekus B."/>
            <person name="Thomas C."/>
            <person name="van der Nest A."/>
            <person name="van Dijk A."/>
            <person name="van Heerden A."/>
            <person name="van Vuuren N."/>
            <person name="Yilmaz N."/>
            <person name="Duong T.A."/>
            <person name="van der Merwe N.A."/>
            <person name="Wingfield M.J."/>
            <person name="Wingfield B.D."/>
        </authorList>
    </citation>
    <scope>NUCLEOTIDE SEQUENCE [LARGE SCALE GENOMIC DNA]</scope>
    <source>
        <strain evidence="9 10">CMW 18300</strain>
    </source>
</reference>
<evidence type="ECO:0000256" key="5">
    <source>
        <dbReference type="ARBA" id="ARBA00038359"/>
    </source>
</evidence>
<dbReference type="PANTHER" id="PTHR33048:SF47">
    <property type="entry name" value="INTEGRAL MEMBRANE PROTEIN-RELATED"/>
    <property type="match status" value="1"/>
</dbReference>
<keyword evidence="10" id="KW-1185">Reference proteome</keyword>
<feature type="region of interest" description="Disordered" evidence="6">
    <location>
        <begin position="232"/>
        <end position="259"/>
    </location>
</feature>
<keyword evidence="4 7" id="KW-0472">Membrane</keyword>
<dbReference type="InterPro" id="IPR052337">
    <property type="entry name" value="SAT4-like"/>
</dbReference>
<feature type="transmembrane region" description="Helical" evidence="7">
    <location>
        <begin position="51"/>
        <end position="73"/>
    </location>
</feature>
<gene>
    <name evidence="9" type="ORF">Daus18300_014128</name>
</gene>
<dbReference type="PANTHER" id="PTHR33048">
    <property type="entry name" value="PTH11-LIKE INTEGRAL MEMBRANE PROTEIN (AFU_ORTHOLOGUE AFUA_5G11245)"/>
    <property type="match status" value="1"/>
</dbReference>
<feature type="transmembrane region" description="Helical" evidence="7">
    <location>
        <begin position="177"/>
        <end position="201"/>
    </location>
</feature>
<evidence type="ECO:0000256" key="3">
    <source>
        <dbReference type="ARBA" id="ARBA00022989"/>
    </source>
</evidence>
<feature type="transmembrane region" description="Helical" evidence="7">
    <location>
        <begin position="20"/>
        <end position="39"/>
    </location>
</feature>
<sequence length="287" mass="31819">MEYLTPAEIEYQLKLTIINLPIAFTVTALGRIAIGVTILRIVGNTSPRKRWAIWAMLVLVVTASIVDIFLGLFRCGAPQIQWDLARLATAKCISGTAFNKFNFFTIAVQTFSDYFFSVLPMMIVWKLHMEMRQKLTIMFLLSLTLVTGAVGTARLAYMIQMSTADLTGRVFEVAVLFSFEAMFIIVFGSIPVLNPLWELCVDVKQSRKRSRQASWSKESALGSSNKQSIVQGTNVKTPLQDVNRPPASNMELARPTGYPEEPAVSVYGGDEITSYPQQSACLSPAIS</sequence>
<evidence type="ECO:0000256" key="6">
    <source>
        <dbReference type="SAM" id="MobiDB-lite"/>
    </source>
</evidence>
<evidence type="ECO:0000313" key="9">
    <source>
        <dbReference type="EMBL" id="KAL1846870.1"/>
    </source>
</evidence>
<proteinExistence type="inferred from homology"/>
<keyword evidence="3 7" id="KW-1133">Transmembrane helix</keyword>
<feature type="transmembrane region" description="Helical" evidence="7">
    <location>
        <begin position="137"/>
        <end position="157"/>
    </location>
</feature>
<name>A0ABR3VWH1_9PEZI</name>
<dbReference type="Pfam" id="PF20684">
    <property type="entry name" value="Fung_rhodopsin"/>
    <property type="match status" value="1"/>
</dbReference>
<feature type="domain" description="Rhodopsin" evidence="8">
    <location>
        <begin position="19"/>
        <end position="197"/>
    </location>
</feature>
<comment type="caution">
    <text evidence="9">The sequence shown here is derived from an EMBL/GenBank/DDBJ whole genome shotgun (WGS) entry which is preliminary data.</text>
</comment>
<protein>
    <recommendedName>
        <fullName evidence="8">Rhodopsin domain-containing protein</fullName>
    </recommendedName>
</protein>
<evidence type="ECO:0000256" key="2">
    <source>
        <dbReference type="ARBA" id="ARBA00022692"/>
    </source>
</evidence>
<comment type="subcellular location">
    <subcellularLocation>
        <location evidence="1">Membrane</location>
        <topology evidence="1">Multi-pass membrane protein</topology>
    </subcellularLocation>
</comment>
<comment type="similarity">
    <text evidence="5">Belongs to the SAT4 family.</text>
</comment>
<dbReference type="Proteomes" id="UP001583177">
    <property type="component" value="Unassembled WGS sequence"/>
</dbReference>
<feature type="transmembrane region" description="Helical" evidence="7">
    <location>
        <begin position="103"/>
        <end position="125"/>
    </location>
</feature>
<dbReference type="InterPro" id="IPR049326">
    <property type="entry name" value="Rhodopsin_dom_fungi"/>
</dbReference>
<organism evidence="9 10">
    <name type="scientific">Diaporthe australafricana</name>
    <dbReference type="NCBI Taxonomy" id="127596"/>
    <lineage>
        <taxon>Eukaryota</taxon>
        <taxon>Fungi</taxon>
        <taxon>Dikarya</taxon>
        <taxon>Ascomycota</taxon>
        <taxon>Pezizomycotina</taxon>
        <taxon>Sordariomycetes</taxon>
        <taxon>Sordariomycetidae</taxon>
        <taxon>Diaporthales</taxon>
        <taxon>Diaporthaceae</taxon>
        <taxon>Diaporthe</taxon>
    </lineage>
</organism>
<accession>A0ABR3VWH1</accession>
<dbReference type="EMBL" id="JAWRVE010000256">
    <property type="protein sequence ID" value="KAL1846870.1"/>
    <property type="molecule type" value="Genomic_DNA"/>
</dbReference>
<keyword evidence="2 7" id="KW-0812">Transmembrane</keyword>
<evidence type="ECO:0000256" key="4">
    <source>
        <dbReference type="ARBA" id="ARBA00023136"/>
    </source>
</evidence>
<evidence type="ECO:0000259" key="8">
    <source>
        <dbReference type="Pfam" id="PF20684"/>
    </source>
</evidence>
<evidence type="ECO:0000256" key="7">
    <source>
        <dbReference type="SAM" id="Phobius"/>
    </source>
</evidence>